<protein>
    <recommendedName>
        <fullName evidence="2">C2 domain-containing protein</fullName>
    </recommendedName>
</protein>
<dbReference type="SMART" id="SM00239">
    <property type="entry name" value="C2"/>
    <property type="match status" value="1"/>
</dbReference>
<dbReference type="EMBL" id="CAJMXA010003617">
    <property type="protein sequence ID" value="CAE6507513.1"/>
    <property type="molecule type" value="Genomic_DNA"/>
</dbReference>
<feature type="region of interest" description="Disordered" evidence="1">
    <location>
        <begin position="480"/>
        <end position="601"/>
    </location>
</feature>
<feature type="compositionally biased region" description="Basic and acidic residues" evidence="1">
    <location>
        <begin position="530"/>
        <end position="568"/>
    </location>
</feature>
<evidence type="ECO:0000256" key="1">
    <source>
        <dbReference type="SAM" id="MobiDB-lite"/>
    </source>
</evidence>
<dbReference type="Gene3D" id="2.60.40.150">
    <property type="entry name" value="C2 domain"/>
    <property type="match status" value="1"/>
</dbReference>
<dbReference type="InterPro" id="IPR000008">
    <property type="entry name" value="C2_dom"/>
</dbReference>
<dbReference type="SUPFAM" id="SSF49562">
    <property type="entry name" value="C2 domain (Calcium/lipid-binding domain, CaLB)"/>
    <property type="match status" value="1"/>
</dbReference>
<dbReference type="Proteomes" id="UP000663853">
    <property type="component" value="Unassembled WGS sequence"/>
</dbReference>
<dbReference type="GO" id="GO:0010628">
    <property type="term" value="P:positive regulation of gene expression"/>
    <property type="evidence" value="ECO:0007669"/>
    <property type="project" value="TreeGrafter"/>
</dbReference>
<reference evidence="3" key="1">
    <citation type="submission" date="2021-01" db="EMBL/GenBank/DDBJ databases">
        <authorList>
            <person name="Kaushik A."/>
        </authorList>
    </citation>
    <scope>NUCLEOTIDE SEQUENCE</scope>
    <source>
        <strain evidence="3">AG6-10EEA</strain>
    </source>
</reference>
<dbReference type="PANTHER" id="PTHR47800">
    <property type="entry name" value="C2 DOMAIN-CONTAINING PROTEIN"/>
    <property type="match status" value="1"/>
</dbReference>
<comment type="caution">
    <text evidence="3">The sequence shown here is derived from an EMBL/GenBank/DDBJ whole genome shotgun (WGS) entry which is preliminary data.</text>
</comment>
<gene>
    <name evidence="3" type="ORF">RDB_LOCUS122158</name>
</gene>
<sequence>MSLSTASAKLYDLEITFHSAHSLPVSDVPSLSADPYILASLLVPSYANNQDAGPPPLVFRTRTIHRTRDPEWNQVWRVGGIPGAGFVLRVGVRDEDGGKTDDRLGEARISFLGQEPVKDGERSAEEDWGAVREGFSVERKEASIKKRRGGVRAYISTYVTAAMSRAVSRHGGNVVISVKVLGPSQNQKDRRPYTLGPHYYSIHFSPLLGVMLRTKSANASNSQKAAVSNFQANKLQLTGPVPKELEHKYVGYRPFIESMFSKSGIKGRLLNRALKKQHRYIYSHDSATVYGCVERSHGASNVPDPNASDQELNVLAAQFLHMTQHGAGYRLYTYVITLDGQWRFTETGDEFAVEMLSKHSMHADAARYIAFSGEFFVRRMGTKGWEEDLDKQDDLGEPKDENEKHDKHETRPTKAIDEAKHHPPSQYELVIDNDSGTYRPKKDLLPVLAEFLSNEANLGGPGGLGKITTMDGFDEGLKETKKRRGEARKQHKPREERDRPPMVQLRRGTSVSSQQAAAAGLGRRSMSSSDVERMVEEREADKREGDDESHKEERGAHRPRDEEAEKANGDTSGGNGNGAVERGQEAINEVKQGVVQVLGTR</sequence>
<dbReference type="Pfam" id="PF00168">
    <property type="entry name" value="C2"/>
    <property type="match status" value="1"/>
</dbReference>
<dbReference type="InterPro" id="IPR035892">
    <property type="entry name" value="C2_domain_sf"/>
</dbReference>
<dbReference type="PANTHER" id="PTHR47800:SF5">
    <property type="entry name" value="FER-1-LIKE PROTEIN 6"/>
    <property type="match status" value="1"/>
</dbReference>
<dbReference type="AlphaFoldDB" id="A0A8H3D2N7"/>
<proteinExistence type="predicted"/>
<feature type="compositionally biased region" description="Polar residues" evidence="1">
    <location>
        <begin position="507"/>
        <end position="516"/>
    </location>
</feature>
<feature type="domain" description="C2" evidence="2">
    <location>
        <begin position="1"/>
        <end position="129"/>
    </location>
</feature>
<feature type="region of interest" description="Disordered" evidence="1">
    <location>
        <begin position="388"/>
        <end position="425"/>
    </location>
</feature>
<evidence type="ECO:0000313" key="4">
    <source>
        <dbReference type="Proteomes" id="UP000663853"/>
    </source>
</evidence>
<name>A0A8H3D2N7_9AGAM</name>
<dbReference type="PROSITE" id="PS50004">
    <property type="entry name" value="C2"/>
    <property type="match status" value="1"/>
</dbReference>
<feature type="compositionally biased region" description="Basic residues" evidence="1">
    <location>
        <begin position="480"/>
        <end position="492"/>
    </location>
</feature>
<evidence type="ECO:0000259" key="2">
    <source>
        <dbReference type="PROSITE" id="PS50004"/>
    </source>
</evidence>
<evidence type="ECO:0000313" key="3">
    <source>
        <dbReference type="EMBL" id="CAE6507513.1"/>
    </source>
</evidence>
<accession>A0A8H3D2N7</accession>
<organism evidence="3 4">
    <name type="scientific">Rhizoctonia solani</name>
    <dbReference type="NCBI Taxonomy" id="456999"/>
    <lineage>
        <taxon>Eukaryota</taxon>
        <taxon>Fungi</taxon>
        <taxon>Dikarya</taxon>
        <taxon>Basidiomycota</taxon>
        <taxon>Agaricomycotina</taxon>
        <taxon>Agaricomycetes</taxon>
        <taxon>Cantharellales</taxon>
        <taxon>Ceratobasidiaceae</taxon>
        <taxon>Rhizoctonia</taxon>
    </lineage>
</organism>
<feature type="compositionally biased region" description="Basic and acidic residues" evidence="1">
    <location>
        <begin position="392"/>
        <end position="421"/>
    </location>
</feature>